<evidence type="ECO:0000313" key="1">
    <source>
        <dbReference type="EMBL" id="KAK2838054.1"/>
    </source>
</evidence>
<dbReference type="AlphaFoldDB" id="A0AA88MHD0"/>
<name>A0AA88MHD0_CHASR</name>
<organism evidence="1 2">
    <name type="scientific">Channa striata</name>
    <name type="common">Snakehead murrel</name>
    <name type="synonym">Ophicephalus striatus</name>
    <dbReference type="NCBI Taxonomy" id="64152"/>
    <lineage>
        <taxon>Eukaryota</taxon>
        <taxon>Metazoa</taxon>
        <taxon>Chordata</taxon>
        <taxon>Craniata</taxon>
        <taxon>Vertebrata</taxon>
        <taxon>Euteleostomi</taxon>
        <taxon>Actinopterygii</taxon>
        <taxon>Neopterygii</taxon>
        <taxon>Teleostei</taxon>
        <taxon>Neoteleostei</taxon>
        <taxon>Acanthomorphata</taxon>
        <taxon>Anabantaria</taxon>
        <taxon>Anabantiformes</taxon>
        <taxon>Channoidei</taxon>
        <taxon>Channidae</taxon>
        <taxon>Channa</taxon>
    </lineage>
</organism>
<reference evidence="1" key="1">
    <citation type="submission" date="2023-07" db="EMBL/GenBank/DDBJ databases">
        <title>Chromosome-level Genome Assembly of Striped Snakehead (Channa striata).</title>
        <authorList>
            <person name="Liu H."/>
        </authorList>
    </citation>
    <scope>NUCLEOTIDE SEQUENCE</scope>
    <source>
        <strain evidence="1">Gz</strain>
        <tissue evidence="1">Muscle</tissue>
    </source>
</reference>
<protein>
    <submittedName>
        <fullName evidence="1">Uncharacterized protein</fullName>
    </submittedName>
</protein>
<dbReference type="Proteomes" id="UP001187415">
    <property type="component" value="Unassembled WGS sequence"/>
</dbReference>
<proteinExistence type="predicted"/>
<dbReference type="PANTHER" id="PTHR31751:SF7">
    <property type="entry name" value="THAP-TYPE DOMAIN-CONTAINING PROTEIN"/>
    <property type="match status" value="1"/>
</dbReference>
<sequence>MSESQTIKFPIPALPETAYTAKKGKRRKTLAEKEERRKETDKARFKSRIYIGMAFPRWRELREEKNFQTDTDLALYLLDCYDDRSVISAPSKFGYKPPGLPPLSTIEAESISDRDEDILSDAEELDDVQIQQVETSDSTNVCSVEVNIDEYNDIRNTVIDWNHDASNPTNAHECSSHEESITSLCVRTGGDVSPQMCLESLPEISLEETVHGLIQPEETGPTGTDPFIPNKLEIMCEDDIVGHQASIVYHDSLKQLATHLILPVKTCTAKDCATQVECKASQPFELKIKSWGTAAIMEWVCPNGHTVWKWSSQPLMKSEMQIGDFMLATNILLSGNNYKKVALLLRNMNMGMVDQNIFSQIQDSYCVETIKAFWEEKRCDNIAKLCDKNSVVLGDCRISSPGEGATCCTCTAMDNDSKDILSIVNMDNVQSQQSSTIMEKEAFIQTIDKLKQEITIQEVCTDAHRQISALFSKGKYKESGIIHSWDIWSGVENLGKMLQTASQSRECYPILHWIKDICNHFWYCCKEADTYEEFMSLWICILHHVTDEHEWASGACHHEPLPRNQNNVWMEQDSVAHATLISVIMNQTWLKDVEKFLPFRSTADLESFHNHVSMYVSENFSFSPSVYEARVLLAGLDYNHHVHRPAMKNRDGTSVYRKVWNKKSKRWSLYTVKVPKDYSYIPELQSAILRRWLTDNKGTPRKRAAVSAASC</sequence>
<keyword evidence="2" id="KW-1185">Reference proteome</keyword>
<comment type="caution">
    <text evidence="1">The sequence shown here is derived from an EMBL/GenBank/DDBJ whole genome shotgun (WGS) entry which is preliminary data.</text>
</comment>
<dbReference type="PANTHER" id="PTHR31751">
    <property type="entry name" value="SI:CH211-108C17.2-RELATED-RELATED"/>
    <property type="match status" value="1"/>
</dbReference>
<gene>
    <name evidence="1" type="ORF">Q5P01_015266</name>
</gene>
<evidence type="ECO:0000313" key="2">
    <source>
        <dbReference type="Proteomes" id="UP001187415"/>
    </source>
</evidence>
<accession>A0AA88MHD0</accession>
<dbReference type="EMBL" id="JAUPFM010000011">
    <property type="protein sequence ID" value="KAK2838054.1"/>
    <property type="molecule type" value="Genomic_DNA"/>
</dbReference>